<sequence length="58" mass="6539">MPLSSDRQVPSKTTTLHGPLSARRQSSSEHIMPTKTTKPLNRFSPRKQISNEPPIEIK</sequence>
<feature type="compositionally biased region" description="Polar residues" evidence="1">
    <location>
        <begin position="1"/>
        <end position="16"/>
    </location>
</feature>
<organism evidence="2 3">
    <name type="scientific">Rotaria socialis</name>
    <dbReference type="NCBI Taxonomy" id="392032"/>
    <lineage>
        <taxon>Eukaryota</taxon>
        <taxon>Metazoa</taxon>
        <taxon>Spiralia</taxon>
        <taxon>Gnathifera</taxon>
        <taxon>Rotifera</taxon>
        <taxon>Eurotatoria</taxon>
        <taxon>Bdelloidea</taxon>
        <taxon>Philodinida</taxon>
        <taxon>Philodinidae</taxon>
        <taxon>Rotaria</taxon>
    </lineage>
</organism>
<evidence type="ECO:0000256" key="1">
    <source>
        <dbReference type="SAM" id="MobiDB-lite"/>
    </source>
</evidence>
<name>A0A821V272_9BILA</name>
<feature type="region of interest" description="Disordered" evidence="1">
    <location>
        <begin position="1"/>
        <end position="58"/>
    </location>
</feature>
<feature type="non-terminal residue" evidence="2">
    <location>
        <position position="58"/>
    </location>
</feature>
<evidence type="ECO:0000313" key="3">
    <source>
        <dbReference type="Proteomes" id="UP000663873"/>
    </source>
</evidence>
<keyword evidence="3" id="KW-1185">Reference proteome</keyword>
<dbReference type="EMBL" id="CAJOBP010076723">
    <property type="protein sequence ID" value="CAF4900807.1"/>
    <property type="molecule type" value="Genomic_DNA"/>
</dbReference>
<gene>
    <name evidence="2" type="ORF">UJA718_LOCUS45511</name>
</gene>
<accession>A0A821V272</accession>
<dbReference type="AlphaFoldDB" id="A0A821V272"/>
<dbReference type="Proteomes" id="UP000663873">
    <property type="component" value="Unassembled WGS sequence"/>
</dbReference>
<comment type="caution">
    <text evidence="2">The sequence shown here is derived from an EMBL/GenBank/DDBJ whole genome shotgun (WGS) entry which is preliminary data.</text>
</comment>
<reference evidence="2" key="1">
    <citation type="submission" date="2021-02" db="EMBL/GenBank/DDBJ databases">
        <authorList>
            <person name="Nowell W R."/>
        </authorList>
    </citation>
    <scope>NUCLEOTIDE SEQUENCE</scope>
</reference>
<proteinExistence type="predicted"/>
<feature type="compositionally biased region" description="Polar residues" evidence="1">
    <location>
        <begin position="23"/>
        <end position="39"/>
    </location>
</feature>
<protein>
    <submittedName>
        <fullName evidence="2">Uncharacterized protein</fullName>
    </submittedName>
</protein>
<evidence type="ECO:0000313" key="2">
    <source>
        <dbReference type="EMBL" id="CAF4900807.1"/>
    </source>
</evidence>